<gene>
    <name evidence="1" type="ORF">LSINAPIS_LOCUS13431</name>
</gene>
<sequence>MHKPPQKLPDQEAIKRYEELEAELNTFSDDCLDNSQEDLIFADYDNNIDRDIVEIVRGAKRES</sequence>
<dbReference type="AlphaFoldDB" id="A0A5E4R2I2"/>
<organism evidence="1 2">
    <name type="scientific">Leptidea sinapis</name>
    <dbReference type="NCBI Taxonomy" id="189913"/>
    <lineage>
        <taxon>Eukaryota</taxon>
        <taxon>Metazoa</taxon>
        <taxon>Ecdysozoa</taxon>
        <taxon>Arthropoda</taxon>
        <taxon>Hexapoda</taxon>
        <taxon>Insecta</taxon>
        <taxon>Pterygota</taxon>
        <taxon>Neoptera</taxon>
        <taxon>Endopterygota</taxon>
        <taxon>Lepidoptera</taxon>
        <taxon>Glossata</taxon>
        <taxon>Ditrysia</taxon>
        <taxon>Papilionoidea</taxon>
        <taxon>Pieridae</taxon>
        <taxon>Dismorphiinae</taxon>
        <taxon>Leptidea</taxon>
    </lineage>
</organism>
<name>A0A5E4R2I2_9NEOP</name>
<evidence type="ECO:0000313" key="2">
    <source>
        <dbReference type="Proteomes" id="UP000324832"/>
    </source>
</evidence>
<keyword evidence="2" id="KW-1185">Reference proteome</keyword>
<dbReference type="Proteomes" id="UP000324832">
    <property type="component" value="Unassembled WGS sequence"/>
</dbReference>
<protein>
    <submittedName>
        <fullName evidence="1">Uncharacterized protein</fullName>
    </submittedName>
</protein>
<dbReference type="EMBL" id="FZQP02006771">
    <property type="protein sequence ID" value="VVD03433.1"/>
    <property type="molecule type" value="Genomic_DNA"/>
</dbReference>
<reference evidence="1 2" key="1">
    <citation type="submission" date="2017-07" db="EMBL/GenBank/DDBJ databases">
        <authorList>
            <person name="Talla V."/>
            <person name="Backstrom N."/>
        </authorList>
    </citation>
    <scope>NUCLEOTIDE SEQUENCE [LARGE SCALE GENOMIC DNA]</scope>
</reference>
<evidence type="ECO:0000313" key="1">
    <source>
        <dbReference type="EMBL" id="VVD03433.1"/>
    </source>
</evidence>
<proteinExistence type="predicted"/>
<accession>A0A5E4R2I2</accession>